<dbReference type="SUPFAM" id="SSF52402">
    <property type="entry name" value="Adenine nucleotide alpha hydrolases-like"/>
    <property type="match status" value="1"/>
</dbReference>
<dbReference type="Proteomes" id="UP000033615">
    <property type="component" value="Unassembled WGS sequence"/>
</dbReference>
<dbReference type="CDD" id="cd01714">
    <property type="entry name" value="ETF_beta"/>
    <property type="match status" value="1"/>
</dbReference>
<gene>
    <name evidence="9" type="ORF">VT50_0208925</name>
</gene>
<evidence type="ECO:0000256" key="7">
    <source>
        <dbReference type="ARBA" id="ARBA00025649"/>
    </source>
</evidence>
<dbReference type="PIRSF" id="PIRSF000090">
    <property type="entry name" value="Beta-ETF"/>
    <property type="match status" value="1"/>
</dbReference>
<dbReference type="SMART" id="SM00893">
    <property type="entry name" value="ETF"/>
    <property type="match status" value="1"/>
</dbReference>
<evidence type="ECO:0000256" key="6">
    <source>
        <dbReference type="ARBA" id="ARBA00022982"/>
    </source>
</evidence>
<comment type="function">
    <text evidence="7">The electron transfer flavoprotein serves as a specific electron acceptor for other dehydrogenases. It transfers the electrons to the main respiratory chain via ETF-ubiquinone oxidoreductase (ETF dehydrogenase).</text>
</comment>
<dbReference type="GO" id="GO:0005829">
    <property type="term" value="C:cytosol"/>
    <property type="evidence" value="ECO:0007669"/>
    <property type="project" value="TreeGrafter"/>
</dbReference>
<dbReference type="InterPro" id="IPR014729">
    <property type="entry name" value="Rossmann-like_a/b/a_fold"/>
</dbReference>
<dbReference type="InterPro" id="IPR033948">
    <property type="entry name" value="ETF_beta_N"/>
</dbReference>
<dbReference type="Gene3D" id="3.40.50.620">
    <property type="entry name" value="HUPs"/>
    <property type="match status" value="1"/>
</dbReference>
<comment type="subunit">
    <text evidence="3">Heterodimer of an alpha and a beta subunit.</text>
</comment>
<dbReference type="PANTHER" id="PTHR21294">
    <property type="entry name" value="ELECTRON TRANSFER FLAVOPROTEIN BETA-SUBUNIT"/>
    <property type="match status" value="1"/>
</dbReference>
<comment type="cofactor">
    <cofactor evidence="1">
        <name>FAD</name>
        <dbReference type="ChEBI" id="CHEBI:57692"/>
    </cofactor>
</comment>
<evidence type="ECO:0000256" key="1">
    <source>
        <dbReference type="ARBA" id="ARBA00001974"/>
    </source>
</evidence>
<evidence type="ECO:0000313" key="10">
    <source>
        <dbReference type="Proteomes" id="UP000033615"/>
    </source>
</evidence>
<dbReference type="AlphaFoldDB" id="A0A1V4D8T6"/>
<protein>
    <recommendedName>
        <fullName evidence="4">Electron transfer flavoprotein subunit beta</fullName>
    </recommendedName>
</protein>
<dbReference type="InterPro" id="IPR014730">
    <property type="entry name" value="ETF_a/b_N"/>
</dbReference>
<proteinExistence type="inferred from homology"/>
<dbReference type="EMBL" id="LAKD02000018">
    <property type="protein sequence ID" value="OPF81775.1"/>
    <property type="molecule type" value="Genomic_DNA"/>
</dbReference>
<comment type="caution">
    <text evidence="9">The sequence shown here is derived from an EMBL/GenBank/DDBJ whole genome shotgun (WGS) entry which is preliminary data.</text>
</comment>
<organism evidence="9 10">
    <name type="scientific">Streptomyces antioxidans</name>
    <dbReference type="NCBI Taxonomy" id="1507734"/>
    <lineage>
        <taxon>Bacteria</taxon>
        <taxon>Bacillati</taxon>
        <taxon>Actinomycetota</taxon>
        <taxon>Actinomycetes</taxon>
        <taxon>Kitasatosporales</taxon>
        <taxon>Streptomycetaceae</taxon>
        <taxon>Streptomyces</taxon>
    </lineage>
</organism>
<reference evidence="9" key="1">
    <citation type="submission" date="2016-12" db="EMBL/GenBank/DDBJ databases">
        <title>Genome sequence of Streptomyces antioxidans MUSC 164.</title>
        <authorList>
            <person name="Lee L.-H."/>
            <person name="Ser H.-L."/>
        </authorList>
    </citation>
    <scope>NUCLEOTIDE SEQUENCE [LARGE SCALE GENOMIC DNA]</scope>
    <source>
        <strain evidence="9">MUSC 164</strain>
    </source>
</reference>
<name>A0A1V4D8T6_9ACTN</name>
<keyword evidence="5" id="KW-0813">Transport</keyword>
<sequence>MNIVVCVKYVPATADRTFSAVDNTVERADVDGMLCELDEHAVEEALRITESGGGEVTVVTAGPEEAADAIARGLQMGAHRGVHITDDALHGSDAAATSLVLAAAVRKTGYDIVLCGMASTDGAMGVVPAMLAERLGVPQLTLASQVTVEGDTVTIRRESPTATEHIEASGPLVLSVTDRSNEPRYPSFKGIMAAKKKPVETWSLADLGIASEVGLAAAGTTVSAFAARPGRTAGQIVSDEGEGGARLVQYLVAQKLV</sequence>
<comment type="similarity">
    <text evidence="2">Belongs to the ETF beta-subunit/FixA family.</text>
</comment>
<dbReference type="InterPro" id="IPR012255">
    <property type="entry name" value="ETF_b"/>
</dbReference>
<keyword evidence="6" id="KW-0249">Electron transport</keyword>
<evidence type="ECO:0000256" key="4">
    <source>
        <dbReference type="ARBA" id="ARBA00016797"/>
    </source>
</evidence>
<evidence type="ECO:0000313" key="9">
    <source>
        <dbReference type="EMBL" id="OPF81775.1"/>
    </source>
</evidence>
<keyword evidence="10" id="KW-1185">Reference proteome</keyword>
<accession>A0A1V4D8T6</accession>
<evidence type="ECO:0000259" key="8">
    <source>
        <dbReference type="SMART" id="SM00893"/>
    </source>
</evidence>
<dbReference type="GO" id="GO:0009055">
    <property type="term" value="F:electron transfer activity"/>
    <property type="evidence" value="ECO:0007669"/>
    <property type="project" value="InterPro"/>
</dbReference>
<dbReference type="PANTHER" id="PTHR21294:SF8">
    <property type="entry name" value="ELECTRON TRANSFER FLAVOPROTEIN SUBUNIT BETA"/>
    <property type="match status" value="1"/>
</dbReference>
<feature type="domain" description="Electron transfer flavoprotein alpha/beta-subunit N-terminal" evidence="8">
    <location>
        <begin position="22"/>
        <end position="211"/>
    </location>
</feature>
<dbReference type="Pfam" id="PF01012">
    <property type="entry name" value="ETF"/>
    <property type="match status" value="1"/>
</dbReference>
<dbReference type="OrthoDB" id="9804960at2"/>
<evidence type="ECO:0000256" key="2">
    <source>
        <dbReference type="ARBA" id="ARBA00007557"/>
    </source>
</evidence>
<evidence type="ECO:0000256" key="5">
    <source>
        <dbReference type="ARBA" id="ARBA00022448"/>
    </source>
</evidence>
<evidence type="ECO:0000256" key="3">
    <source>
        <dbReference type="ARBA" id="ARBA00011355"/>
    </source>
</evidence>